<comment type="caution">
    <text evidence="10">The sequence shown here is derived from an EMBL/GenBank/DDBJ whole genome shotgun (WGS) entry which is preliminary data.</text>
</comment>
<feature type="transmembrane region" description="Helical" evidence="8">
    <location>
        <begin position="173"/>
        <end position="192"/>
    </location>
</feature>
<feature type="transmembrane region" description="Helical" evidence="8">
    <location>
        <begin position="198"/>
        <end position="219"/>
    </location>
</feature>
<evidence type="ECO:0000256" key="3">
    <source>
        <dbReference type="ARBA" id="ARBA00022448"/>
    </source>
</evidence>
<dbReference type="InterPro" id="IPR005829">
    <property type="entry name" value="Sugar_transporter_CS"/>
</dbReference>
<dbReference type="InterPro" id="IPR020846">
    <property type="entry name" value="MFS_dom"/>
</dbReference>
<feature type="transmembrane region" description="Helical" evidence="8">
    <location>
        <begin position="265"/>
        <end position="285"/>
    </location>
</feature>
<dbReference type="PROSITE" id="PS00217">
    <property type="entry name" value="SUGAR_TRANSPORT_2"/>
    <property type="match status" value="1"/>
</dbReference>
<name>A0A9P7W2X0_9AGAR</name>
<comment type="similarity">
    <text evidence="2">Belongs to the major facilitator superfamily. Sugar transporter (TC 2.A.1.1) family.</text>
</comment>
<proteinExistence type="inferred from homology"/>
<comment type="subcellular location">
    <subcellularLocation>
        <location evidence="1">Membrane</location>
        <topology evidence="1">Multi-pass membrane protein</topology>
    </subcellularLocation>
</comment>
<evidence type="ECO:0000256" key="1">
    <source>
        <dbReference type="ARBA" id="ARBA00004141"/>
    </source>
</evidence>
<feature type="transmembrane region" description="Helical" evidence="8">
    <location>
        <begin position="445"/>
        <end position="469"/>
    </location>
</feature>
<feature type="transmembrane region" description="Helical" evidence="8">
    <location>
        <begin position="375"/>
        <end position="394"/>
    </location>
</feature>
<dbReference type="InterPro" id="IPR005828">
    <property type="entry name" value="MFS_sugar_transport-like"/>
</dbReference>
<dbReference type="PROSITE" id="PS50850">
    <property type="entry name" value="MFS"/>
    <property type="match status" value="1"/>
</dbReference>
<feature type="transmembrane region" description="Helical" evidence="8">
    <location>
        <begin position="414"/>
        <end position="438"/>
    </location>
</feature>
<dbReference type="EMBL" id="MU250525">
    <property type="protein sequence ID" value="KAG7451182.1"/>
    <property type="molecule type" value="Genomic_DNA"/>
</dbReference>
<evidence type="ECO:0000256" key="5">
    <source>
        <dbReference type="ARBA" id="ARBA00022989"/>
    </source>
</evidence>
<dbReference type="InterPro" id="IPR003663">
    <property type="entry name" value="Sugar/inositol_transpt"/>
</dbReference>
<dbReference type="InterPro" id="IPR036259">
    <property type="entry name" value="MFS_trans_sf"/>
</dbReference>
<dbReference type="RefSeq" id="XP_043044682.1">
    <property type="nucleotide sequence ID" value="XM_043189857.1"/>
</dbReference>
<feature type="transmembrane region" description="Helical" evidence="8">
    <location>
        <begin position="100"/>
        <end position="125"/>
    </location>
</feature>
<dbReference type="FunFam" id="1.20.1250.20:FF:000026">
    <property type="entry name" value="MFS quinate transporter QutD"/>
    <property type="match status" value="1"/>
</dbReference>
<dbReference type="Proteomes" id="UP000812287">
    <property type="component" value="Unassembled WGS sequence"/>
</dbReference>
<evidence type="ECO:0000313" key="10">
    <source>
        <dbReference type="EMBL" id="KAG7451182.1"/>
    </source>
</evidence>
<dbReference type="PRINTS" id="PR00171">
    <property type="entry name" value="SUGRTRNSPORT"/>
</dbReference>
<organism evidence="10 11">
    <name type="scientific">Guyanagaster necrorhizus</name>
    <dbReference type="NCBI Taxonomy" id="856835"/>
    <lineage>
        <taxon>Eukaryota</taxon>
        <taxon>Fungi</taxon>
        <taxon>Dikarya</taxon>
        <taxon>Basidiomycota</taxon>
        <taxon>Agaricomycotina</taxon>
        <taxon>Agaricomycetes</taxon>
        <taxon>Agaricomycetidae</taxon>
        <taxon>Agaricales</taxon>
        <taxon>Marasmiineae</taxon>
        <taxon>Physalacriaceae</taxon>
        <taxon>Guyanagaster</taxon>
    </lineage>
</organism>
<keyword evidence="4 8" id="KW-0812">Transmembrane</keyword>
<keyword evidence="11" id="KW-1185">Reference proteome</keyword>
<feature type="transmembrane region" description="Helical" evidence="8">
    <location>
        <begin position="145"/>
        <end position="166"/>
    </location>
</feature>
<feature type="transmembrane region" description="Helical" evidence="8">
    <location>
        <begin position="475"/>
        <end position="498"/>
    </location>
</feature>
<evidence type="ECO:0000259" key="9">
    <source>
        <dbReference type="PROSITE" id="PS50850"/>
    </source>
</evidence>
<comment type="catalytic activity">
    <reaction evidence="7">
        <text>myo-inositol(out) + H(+)(out) = myo-inositol(in) + H(+)(in)</text>
        <dbReference type="Rhea" id="RHEA:60364"/>
        <dbReference type="ChEBI" id="CHEBI:15378"/>
        <dbReference type="ChEBI" id="CHEBI:17268"/>
    </reaction>
</comment>
<dbReference type="Pfam" id="PF00083">
    <property type="entry name" value="Sugar_tr"/>
    <property type="match status" value="1"/>
</dbReference>
<reference evidence="10" key="1">
    <citation type="submission" date="2020-11" db="EMBL/GenBank/DDBJ databases">
        <title>Adaptations for nitrogen fixation in a non-lichenized fungal sporocarp promotes dispersal by wood-feeding termites.</title>
        <authorList>
            <consortium name="DOE Joint Genome Institute"/>
            <person name="Koch R.A."/>
            <person name="Yoon G."/>
            <person name="Arayal U."/>
            <person name="Lail K."/>
            <person name="Amirebrahimi M."/>
            <person name="Labutti K."/>
            <person name="Lipzen A."/>
            <person name="Riley R."/>
            <person name="Barry K."/>
            <person name="Henrissat B."/>
            <person name="Grigoriev I.V."/>
            <person name="Herr J.R."/>
            <person name="Aime M.C."/>
        </authorList>
    </citation>
    <scope>NUCLEOTIDE SEQUENCE</scope>
    <source>
        <strain evidence="10">MCA 3950</strain>
    </source>
</reference>
<accession>A0A9P7W2X0</accession>
<keyword evidence="5 8" id="KW-1133">Transmembrane helix</keyword>
<keyword evidence="6 8" id="KW-0472">Membrane</keyword>
<dbReference type="PROSITE" id="PS00216">
    <property type="entry name" value="SUGAR_TRANSPORT_1"/>
    <property type="match status" value="1"/>
</dbReference>
<evidence type="ECO:0000256" key="4">
    <source>
        <dbReference type="ARBA" id="ARBA00022692"/>
    </source>
</evidence>
<feature type="domain" description="Major facilitator superfamily (MFS) profile" evidence="9">
    <location>
        <begin position="103"/>
        <end position="565"/>
    </location>
</feature>
<dbReference type="InterPro" id="IPR050360">
    <property type="entry name" value="MFS_Sugar_Transporters"/>
</dbReference>
<dbReference type="PANTHER" id="PTHR48022:SF2">
    <property type="entry name" value="PLASTIDIC GLUCOSE TRANSPORTER 4"/>
    <property type="match status" value="1"/>
</dbReference>
<dbReference type="GO" id="GO:0005351">
    <property type="term" value="F:carbohydrate:proton symporter activity"/>
    <property type="evidence" value="ECO:0007669"/>
    <property type="project" value="TreeGrafter"/>
</dbReference>
<evidence type="ECO:0000313" key="11">
    <source>
        <dbReference type="Proteomes" id="UP000812287"/>
    </source>
</evidence>
<dbReference type="GO" id="GO:0016020">
    <property type="term" value="C:membrane"/>
    <property type="evidence" value="ECO:0007669"/>
    <property type="project" value="UniProtKB-SubCell"/>
</dbReference>
<protein>
    <recommendedName>
        <fullName evidence="9">Major facilitator superfamily (MFS) profile domain-containing protein</fullName>
    </recommendedName>
</protein>
<evidence type="ECO:0000256" key="6">
    <source>
        <dbReference type="ARBA" id="ARBA00023136"/>
    </source>
</evidence>
<dbReference type="Gene3D" id="1.20.1250.20">
    <property type="entry name" value="MFS general substrate transporter like domains"/>
    <property type="match status" value="1"/>
</dbReference>
<feature type="transmembrane region" description="Helical" evidence="8">
    <location>
        <begin position="231"/>
        <end position="250"/>
    </location>
</feature>
<dbReference type="AlphaFoldDB" id="A0A9P7W2X0"/>
<dbReference type="OrthoDB" id="8120565at2759"/>
<dbReference type="GeneID" id="66112154"/>
<dbReference type="SUPFAM" id="SSF103473">
    <property type="entry name" value="MFS general substrate transporter"/>
    <property type="match status" value="1"/>
</dbReference>
<sequence length="641" mass="70623">MLHPLNVNVSMYHQRFGHDTVRKTHPEPRGCIPTQLFLPDRCNCREILTEAVTFFLTTSSTSALSDMAGSSTGDLPFSAHRRKALAGASGWVGLVRNRKVFSIAVFASQGGLLYGYNQGVFSGVLGMYSFRQQMGSAVSDSAKKGWLVAILELGAWFGVLASGYLADKLSHKHAIFLAVVVFCMAVIVQAAAKDPSSIYGGRFVAGLGLGSISMAVPLYNAELAPPEVRGSLVALQQLAITFGVMISLWIDYGTNHIGGTGKGQVPAIILGCGIIFMPFSPRWLINQRRDDEALTVLSNVRALPRDDDLVRIKFLEIKAQYVFEKESSEAKFPQYQDPSFASQFRLGVYGYLMLILDRSEFYIVHNVNSKSWQDLLWRVAVGSLIMFFQQWTGVNAVLYYAPSVFKSLGLTGNTLSLLATGVVGIVMFSATIPAVLFIDQLGRRPVLVSGAFFMATCHFVIAILTSIFHDSWQSHIAAGWVACAFVWIFVMGFSYSWGPCSWIITSEILPLSIRSKGKSIAMNHFIIGQVTPSMFQHLGYGTFIFFGIFTFLGGCFIMCLVRSASYLEEFVLSRVSTWVPETKGVSLEEMEELFGNITSLASEDLHRLEDIHRRFGLIVGSVDQKHGKAGKVSHDENARES</sequence>
<keyword evidence="3" id="KW-0813">Transport</keyword>
<evidence type="ECO:0000256" key="2">
    <source>
        <dbReference type="ARBA" id="ARBA00010992"/>
    </source>
</evidence>
<dbReference type="PANTHER" id="PTHR48022">
    <property type="entry name" value="PLASTIDIC GLUCOSE TRANSPORTER 4"/>
    <property type="match status" value="1"/>
</dbReference>
<gene>
    <name evidence="10" type="ORF">BT62DRAFT_984396</name>
</gene>
<evidence type="ECO:0000256" key="8">
    <source>
        <dbReference type="SAM" id="Phobius"/>
    </source>
</evidence>
<feature type="transmembrane region" description="Helical" evidence="8">
    <location>
        <begin position="541"/>
        <end position="561"/>
    </location>
</feature>
<evidence type="ECO:0000256" key="7">
    <source>
        <dbReference type="ARBA" id="ARBA00049119"/>
    </source>
</evidence>